<dbReference type="InterPro" id="IPR038380">
    <property type="entry name" value="Ribosomal_bS21_sf"/>
</dbReference>
<evidence type="ECO:0000313" key="7">
    <source>
        <dbReference type="Proteomes" id="UP000231414"/>
    </source>
</evidence>
<evidence type="ECO:0000256" key="4">
    <source>
        <dbReference type="ARBA" id="ARBA00035135"/>
    </source>
</evidence>
<dbReference type="GO" id="GO:1990904">
    <property type="term" value="C:ribonucleoprotein complex"/>
    <property type="evidence" value="ECO:0007669"/>
    <property type="project" value="UniProtKB-KW"/>
</dbReference>
<name>A0A2H0X7C2_UNCKA</name>
<proteinExistence type="inferred from homology"/>
<dbReference type="NCBIfam" id="TIGR00030">
    <property type="entry name" value="S21p"/>
    <property type="match status" value="1"/>
</dbReference>
<dbReference type="EMBL" id="PEYW01000027">
    <property type="protein sequence ID" value="PIS20823.1"/>
    <property type="molecule type" value="Genomic_DNA"/>
</dbReference>
<dbReference type="Proteomes" id="UP000231414">
    <property type="component" value="Unassembled WGS sequence"/>
</dbReference>
<organism evidence="6 7">
    <name type="scientific">candidate division WWE3 bacterium CG08_land_8_20_14_0_20_43_13</name>
    <dbReference type="NCBI Taxonomy" id="1975087"/>
    <lineage>
        <taxon>Bacteria</taxon>
        <taxon>Katanobacteria</taxon>
    </lineage>
</organism>
<dbReference type="HAMAP" id="MF_00358">
    <property type="entry name" value="Ribosomal_bS21"/>
    <property type="match status" value="1"/>
</dbReference>
<evidence type="ECO:0000256" key="2">
    <source>
        <dbReference type="ARBA" id="ARBA00022980"/>
    </source>
</evidence>
<dbReference type="AlphaFoldDB" id="A0A2H0X7C2"/>
<keyword evidence="2 5" id="KW-0689">Ribosomal protein</keyword>
<evidence type="ECO:0000256" key="5">
    <source>
        <dbReference type="HAMAP-Rule" id="MF_00358"/>
    </source>
</evidence>
<dbReference type="GO" id="GO:0003735">
    <property type="term" value="F:structural constituent of ribosome"/>
    <property type="evidence" value="ECO:0007669"/>
    <property type="project" value="InterPro"/>
</dbReference>
<keyword evidence="3 5" id="KW-0687">Ribonucleoprotein</keyword>
<comment type="caution">
    <text evidence="6">The sequence shown here is derived from an EMBL/GenBank/DDBJ whole genome shotgun (WGS) entry which is preliminary data.</text>
</comment>
<evidence type="ECO:0000256" key="3">
    <source>
        <dbReference type="ARBA" id="ARBA00023274"/>
    </source>
</evidence>
<gene>
    <name evidence="5" type="primary">rpsU</name>
    <name evidence="6" type="ORF">COT52_01810</name>
</gene>
<comment type="similarity">
    <text evidence="1 5">Belongs to the bacterial ribosomal protein bS21 family.</text>
</comment>
<dbReference type="InterPro" id="IPR001911">
    <property type="entry name" value="Ribosomal_bS21"/>
</dbReference>
<dbReference type="Pfam" id="PF01165">
    <property type="entry name" value="Ribosomal_S21"/>
    <property type="match status" value="1"/>
</dbReference>
<evidence type="ECO:0000313" key="6">
    <source>
        <dbReference type="EMBL" id="PIS20823.1"/>
    </source>
</evidence>
<protein>
    <recommendedName>
        <fullName evidence="4 5">Small ribosomal subunit protein bS21</fullName>
    </recommendedName>
</protein>
<sequence>MAKIKVGPDENFTQALRRFNRLVKEEGILDELKERQYYMKPSMIKKDKMKELKNKFNRLRRKSRNSKY</sequence>
<dbReference type="GO" id="GO:0006412">
    <property type="term" value="P:translation"/>
    <property type="evidence" value="ECO:0007669"/>
    <property type="project" value="UniProtKB-UniRule"/>
</dbReference>
<dbReference type="GO" id="GO:0005840">
    <property type="term" value="C:ribosome"/>
    <property type="evidence" value="ECO:0007669"/>
    <property type="project" value="UniProtKB-KW"/>
</dbReference>
<evidence type="ECO:0000256" key="1">
    <source>
        <dbReference type="ARBA" id="ARBA00006640"/>
    </source>
</evidence>
<reference evidence="7" key="1">
    <citation type="submission" date="2017-09" db="EMBL/GenBank/DDBJ databases">
        <title>Depth-based differentiation of microbial function through sediment-hosted aquifers and enrichment of novel symbionts in the deep terrestrial subsurface.</title>
        <authorList>
            <person name="Probst A.J."/>
            <person name="Ladd B."/>
            <person name="Jarett J.K."/>
            <person name="Geller-Mcgrath D.E."/>
            <person name="Sieber C.M.K."/>
            <person name="Emerson J.B."/>
            <person name="Anantharaman K."/>
            <person name="Thomas B.C."/>
            <person name="Malmstrom R."/>
            <person name="Stieglmeier M."/>
            <person name="Klingl A."/>
            <person name="Woyke T."/>
            <person name="Ryan C.M."/>
            <person name="Banfield J.F."/>
        </authorList>
    </citation>
    <scope>NUCLEOTIDE SEQUENCE [LARGE SCALE GENOMIC DNA]</scope>
</reference>
<dbReference type="Gene3D" id="1.20.5.1150">
    <property type="entry name" value="Ribosomal protein S8"/>
    <property type="match status" value="1"/>
</dbReference>
<accession>A0A2H0X7C2</accession>